<organism evidence="1 2">
    <name type="scientific">Romanomermis culicivorax</name>
    <name type="common">Nematode worm</name>
    <dbReference type="NCBI Taxonomy" id="13658"/>
    <lineage>
        <taxon>Eukaryota</taxon>
        <taxon>Metazoa</taxon>
        <taxon>Ecdysozoa</taxon>
        <taxon>Nematoda</taxon>
        <taxon>Enoplea</taxon>
        <taxon>Dorylaimia</taxon>
        <taxon>Mermithida</taxon>
        <taxon>Mermithoidea</taxon>
        <taxon>Mermithidae</taxon>
        <taxon>Romanomermis</taxon>
    </lineage>
</organism>
<dbReference type="WBParaSite" id="nRc.2.0.1.t14416-RA">
    <property type="protein sequence ID" value="nRc.2.0.1.t14416-RA"/>
    <property type="gene ID" value="nRc.2.0.1.g14416"/>
</dbReference>
<accession>A0A915IK71</accession>
<proteinExistence type="predicted"/>
<dbReference type="Proteomes" id="UP000887565">
    <property type="component" value="Unplaced"/>
</dbReference>
<name>A0A915IK71_ROMCU</name>
<reference evidence="2" key="1">
    <citation type="submission" date="2022-11" db="UniProtKB">
        <authorList>
            <consortium name="WormBaseParasite"/>
        </authorList>
    </citation>
    <scope>IDENTIFICATION</scope>
</reference>
<keyword evidence="1" id="KW-1185">Reference proteome</keyword>
<dbReference type="AlphaFoldDB" id="A0A915IK71"/>
<evidence type="ECO:0000313" key="2">
    <source>
        <dbReference type="WBParaSite" id="nRc.2.0.1.t14416-RA"/>
    </source>
</evidence>
<evidence type="ECO:0000313" key="1">
    <source>
        <dbReference type="Proteomes" id="UP000887565"/>
    </source>
</evidence>
<sequence>MRRNFERLFVQEHHFRSLELNINLIMLYIFKHIIRNYIINRANNLIENTSFECSCPKPGQV</sequence>
<protein>
    <submittedName>
        <fullName evidence="2">Uncharacterized protein</fullName>
    </submittedName>
</protein>